<dbReference type="GO" id="GO:0000272">
    <property type="term" value="P:polysaccharide catabolic process"/>
    <property type="evidence" value="ECO:0007669"/>
    <property type="project" value="UniProtKB-KW"/>
</dbReference>
<dbReference type="InterPro" id="IPR013783">
    <property type="entry name" value="Ig-like_fold"/>
</dbReference>
<dbReference type="CDD" id="cd00063">
    <property type="entry name" value="FN3"/>
    <property type="match status" value="1"/>
</dbReference>
<reference evidence="5" key="1">
    <citation type="submission" date="2018-01" db="EMBL/GenBank/DDBJ databases">
        <authorList>
            <person name="Li J."/>
        </authorList>
    </citation>
    <scope>NUCLEOTIDE SEQUENCE [LARGE SCALE GENOMIC DNA]</scope>
    <source>
        <strain evidence="5">592</strain>
    </source>
</reference>
<evidence type="ECO:0000313" key="5">
    <source>
        <dbReference type="Proteomes" id="UP000244384"/>
    </source>
</evidence>
<protein>
    <submittedName>
        <fullName evidence="4">Uncharacterized protein</fullName>
    </submittedName>
</protein>
<dbReference type="InterPro" id="IPR050991">
    <property type="entry name" value="ECM_Regulatory_Proteins"/>
</dbReference>
<dbReference type="PROSITE" id="PS50853">
    <property type="entry name" value="FN3"/>
    <property type="match status" value="1"/>
</dbReference>
<gene>
    <name evidence="4" type="ORF">C3E78_02680</name>
</gene>
<dbReference type="Pfam" id="PF00041">
    <property type="entry name" value="fn3"/>
    <property type="match status" value="1"/>
</dbReference>
<keyword evidence="5" id="KW-1185">Reference proteome</keyword>
<dbReference type="GO" id="GO:0016798">
    <property type="term" value="F:hydrolase activity, acting on glycosyl bonds"/>
    <property type="evidence" value="ECO:0007669"/>
    <property type="project" value="UniProtKB-KW"/>
</dbReference>
<accession>A0A5F2EQH2</accession>
<dbReference type="PANTHER" id="PTHR46708:SF2">
    <property type="entry name" value="FIBRONECTIN TYPE-III DOMAIN-CONTAINING PROTEIN"/>
    <property type="match status" value="1"/>
</dbReference>
<sequence>MAGRRRRRDLRRLLIVALCVLVVGALGIGLSMTQAEEQKAAKQKLEAPTGLSARPLTPTSVVLDWRGSDNAEEYVVKVGPDRALTRAVVARVKARPGTRTTTVTLSDVRATTPGVDQYYRVDAIKDGKIRSSRTARFRLKPGDVRRLKVRTVTPGGVKVTWRKAANARQFDVAIARDKRFSKKATTVRTLGTVRTFITSGLRPDTDYWIKVRAVNGDQLGGFTKPVRFTTGVRESSFRVGTWNVCSEKCADYDSRARIMASFINANRIDMFGLQEAGGERVGATTNAIFSGGSQGFVRAEGGARARYIFYRPALFRQISGGSFPIGDGRDTTWAKFETKDTKRTFYFVDVHLENGKSGDANAKRSREMDVMLAEMARINDTGTPMVYAGDFNSGTHRSADAPGVKMRAAGFANSFLQTKDVTNGRISTSHSFAPTVLMAGAHVDHIWVSRDFDVESWAQLVRLDGNSYAKPVTSDHNLLSAVVALDAAKASLGDPTPTTTVGELTP</sequence>
<keyword evidence="1" id="KW-0677">Repeat</keyword>
<dbReference type="OrthoDB" id="4921630at2"/>
<dbReference type="Gene3D" id="2.60.40.10">
    <property type="entry name" value="Immunoglobulins"/>
    <property type="match status" value="2"/>
</dbReference>
<evidence type="ECO:0000313" key="4">
    <source>
        <dbReference type="EMBL" id="AWB91214.1"/>
    </source>
</evidence>
<proteinExistence type="predicted"/>
<dbReference type="Proteomes" id="UP000244384">
    <property type="component" value="Chromosome"/>
</dbReference>
<dbReference type="EMBL" id="CP026952">
    <property type="protein sequence ID" value="AWB91214.1"/>
    <property type="molecule type" value="Genomic_DNA"/>
</dbReference>
<dbReference type="AlphaFoldDB" id="A0A2S0WIV2"/>
<dbReference type="Pfam" id="PF03372">
    <property type="entry name" value="Exo_endo_phos"/>
    <property type="match status" value="1"/>
</dbReference>
<dbReference type="SUPFAM" id="SSF49265">
    <property type="entry name" value="Fibronectin type III"/>
    <property type="match status" value="1"/>
</dbReference>
<keyword evidence="3" id="KW-0119">Carbohydrate metabolism</keyword>
<dbReference type="InterPro" id="IPR005135">
    <property type="entry name" value="Endo/exonuclease/phosphatase"/>
</dbReference>
<keyword evidence="2" id="KW-0378">Hydrolase</keyword>
<dbReference type="Gene3D" id="3.60.10.10">
    <property type="entry name" value="Endonuclease/exonuclease/phosphatase"/>
    <property type="match status" value="1"/>
</dbReference>
<dbReference type="InterPro" id="IPR003961">
    <property type="entry name" value="FN3_dom"/>
</dbReference>
<dbReference type="RefSeq" id="WP_108576860.1">
    <property type="nucleotide sequence ID" value="NZ_CP026952.1"/>
</dbReference>
<dbReference type="KEGG" id="aez:C3E78_02680"/>
<dbReference type="SMART" id="SM00060">
    <property type="entry name" value="FN3"/>
    <property type="match status" value="2"/>
</dbReference>
<evidence type="ECO:0000256" key="1">
    <source>
        <dbReference type="ARBA" id="ARBA00022737"/>
    </source>
</evidence>
<evidence type="ECO:0000256" key="3">
    <source>
        <dbReference type="ARBA" id="ARBA00023326"/>
    </source>
</evidence>
<dbReference type="InterPro" id="IPR036116">
    <property type="entry name" value="FN3_sf"/>
</dbReference>
<keyword evidence="3" id="KW-0624">Polysaccharide degradation</keyword>
<name>A0A2S0WIV2_9ACTN</name>
<dbReference type="PANTHER" id="PTHR46708">
    <property type="entry name" value="TENASCIN"/>
    <property type="match status" value="1"/>
</dbReference>
<dbReference type="InterPro" id="IPR036691">
    <property type="entry name" value="Endo/exonu/phosph_ase_sf"/>
</dbReference>
<accession>A0A2S0WIV2</accession>
<keyword evidence="2" id="KW-0326">Glycosidase</keyword>
<evidence type="ECO:0000256" key="2">
    <source>
        <dbReference type="ARBA" id="ARBA00023295"/>
    </source>
</evidence>
<organism evidence="4 5">
    <name type="scientific">Aeromicrobium chenweiae</name>
    <dbReference type="NCBI Taxonomy" id="2079793"/>
    <lineage>
        <taxon>Bacteria</taxon>
        <taxon>Bacillati</taxon>
        <taxon>Actinomycetota</taxon>
        <taxon>Actinomycetes</taxon>
        <taxon>Propionibacteriales</taxon>
        <taxon>Nocardioidaceae</taxon>
        <taxon>Aeromicrobium</taxon>
    </lineage>
</organism>
<dbReference type="SUPFAM" id="SSF56219">
    <property type="entry name" value="DNase I-like"/>
    <property type="match status" value="1"/>
</dbReference>